<dbReference type="Gene3D" id="2.60.120.740">
    <property type="match status" value="2"/>
</dbReference>
<feature type="compositionally biased region" description="Basic and acidic residues" evidence="5">
    <location>
        <begin position="598"/>
        <end position="612"/>
    </location>
</feature>
<dbReference type="Proteomes" id="UP000095280">
    <property type="component" value="Unplaced"/>
</dbReference>
<dbReference type="FunFam" id="2.60.120.740:FF:000001">
    <property type="entry name" value="Adhesion G protein-coupled receptor L2"/>
    <property type="match status" value="1"/>
</dbReference>
<keyword evidence="1" id="KW-0479">Metal-binding</keyword>
<dbReference type="InterPro" id="IPR043159">
    <property type="entry name" value="Lectin_gal-bd_sf"/>
</dbReference>
<feature type="coiled-coil region" evidence="4">
    <location>
        <begin position="164"/>
        <end position="191"/>
    </location>
</feature>
<keyword evidence="6" id="KW-0732">Signal</keyword>
<feature type="domain" description="SUEL-type lectin" evidence="7">
    <location>
        <begin position="405"/>
        <end position="492"/>
    </location>
</feature>
<evidence type="ECO:0000256" key="6">
    <source>
        <dbReference type="SAM" id="SignalP"/>
    </source>
</evidence>
<feature type="region of interest" description="Disordered" evidence="5">
    <location>
        <begin position="598"/>
        <end position="696"/>
    </location>
</feature>
<dbReference type="PROSITE" id="PS50228">
    <property type="entry name" value="SUEL_LECTIN"/>
    <property type="match status" value="2"/>
</dbReference>
<evidence type="ECO:0000313" key="9">
    <source>
        <dbReference type="WBParaSite" id="maker-uti_cns_0006933-snap-gene-0.4-mRNA-1"/>
    </source>
</evidence>
<evidence type="ECO:0000256" key="5">
    <source>
        <dbReference type="SAM" id="MobiDB-lite"/>
    </source>
</evidence>
<keyword evidence="3" id="KW-1015">Disulfide bond</keyword>
<feature type="signal peptide" evidence="6">
    <location>
        <begin position="1"/>
        <end position="26"/>
    </location>
</feature>
<dbReference type="AlphaFoldDB" id="A0A1I8HM56"/>
<keyword evidence="2" id="KW-0106">Calcium</keyword>
<dbReference type="GO" id="GO:0046872">
    <property type="term" value="F:metal ion binding"/>
    <property type="evidence" value="ECO:0007669"/>
    <property type="project" value="UniProtKB-KW"/>
</dbReference>
<dbReference type="GO" id="GO:0030246">
    <property type="term" value="F:carbohydrate binding"/>
    <property type="evidence" value="ECO:0007669"/>
    <property type="project" value="InterPro"/>
</dbReference>
<accession>A0A1I8HM56</accession>
<evidence type="ECO:0000256" key="1">
    <source>
        <dbReference type="ARBA" id="ARBA00022723"/>
    </source>
</evidence>
<reference evidence="9 10" key="1">
    <citation type="submission" date="2016-11" db="UniProtKB">
        <authorList>
            <consortium name="WormBaseParasite"/>
        </authorList>
    </citation>
    <scope>IDENTIFICATION</scope>
</reference>
<feature type="compositionally biased region" description="Polar residues" evidence="5">
    <location>
        <begin position="672"/>
        <end position="696"/>
    </location>
</feature>
<feature type="compositionally biased region" description="Basic and acidic residues" evidence="5">
    <location>
        <begin position="625"/>
        <end position="670"/>
    </location>
</feature>
<keyword evidence="8" id="KW-1185">Reference proteome</keyword>
<dbReference type="CDD" id="cd22827">
    <property type="entry name" value="Gal_Rha_Lectin_SUL-I-like"/>
    <property type="match status" value="2"/>
</dbReference>
<dbReference type="InterPro" id="IPR006585">
    <property type="entry name" value="FTP1"/>
</dbReference>
<dbReference type="Gene3D" id="2.60.120.260">
    <property type="entry name" value="Galactose-binding domain-like"/>
    <property type="match status" value="1"/>
</dbReference>
<dbReference type="SUPFAM" id="SSF49785">
    <property type="entry name" value="Galactose-binding domain-like"/>
    <property type="match status" value="1"/>
</dbReference>
<evidence type="ECO:0000256" key="3">
    <source>
        <dbReference type="ARBA" id="ARBA00023157"/>
    </source>
</evidence>
<protein>
    <submittedName>
        <fullName evidence="9 10">SUEL-type lectin domain-containing protein</fullName>
    </submittedName>
</protein>
<dbReference type="Pfam" id="PF22633">
    <property type="entry name" value="F5_F8_type_C_2"/>
    <property type="match status" value="1"/>
</dbReference>
<dbReference type="Pfam" id="PF02140">
    <property type="entry name" value="SUEL_Lectin"/>
    <property type="match status" value="2"/>
</dbReference>
<dbReference type="WBParaSite" id="maker-uti_cns_0014876-snap-gene-0.3-mRNA-1">
    <property type="protein sequence ID" value="maker-uti_cns_0014876-snap-gene-0.3-mRNA-1"/>
    <property type="gene ID" value="maker-uti_cns_0014876-snap-gene-0.3"/>
</dbReference>
<evidence type="ECO:0000313" key="8">
    <source>
        <dbReference type="Proteomes" id="UP000095280"/>
    </source>
</evidence>
<evidence type="ECO:0000313" key="10">
    <source>
        <dbReference type="WBParaSite" id="maker-uti_cns_0014876-snap-gene-0.3-mRNA-1"/>
    </source>
</evidence>
<feature type="domain" description="SUEL-type lectin" evidence="7">
    <location>
        <begin position="212"/>
        <end position="300"/>
    </location>
</feature>
<organism evidence="8 9">
    <name type="scientific">Macrostomum lignano</name>
    <dbReference type="NCBI Taxonomy" id="282301"/>
    <lineage>
        <taxon>Eukaryota</taxon>
        <taxon>Metazoa</taxon>
        <taxon>Spiralia</taxon>
        <taxon>Lophotrochozoa</taxon>
        <taxon>Platyhelminthes</taxon>
        <taxon>Rhabditophora</taxon>
        <taxon>Macrostomorpha</taxon>
        <taxon>Macrostomida</taxon>
        <taxon>Macrostomidae</taxon>
        <taxon>Macrostomum</taxon>
    </lineage>
</organism>
<dbReference type="InterPro" id="IPR000922">
    <property type="entry name" value="Lectin_gal-bd_dom"/>
</dbReference>
<proteinExistence type="predicted"/>
<dbReference type="InterPro" id="IPR008979">
    <property type="entry name" value="Galactose-bd-like_sf"/>
</dbReference>
<sequence length="696" mass="78082">MGLFNRASGGLLWLAVIALCSEAALGRILETLNCTQSSVAFNGQCGRALDGNTARNYGRNSCTHTKQQPRPWWQATLKNVSRVKAIRIFNRGDCCAERLNSFTVQVDGRVCAVHKSAKPFDVKKLACNMNGRVVRIVNTGGTILTLCEVQIIGWPVRPPGSCSKAKAQLLIKKLQLAKKQLKRGIRNARTAFTKAAKAIRQQQKKQMPLRRTCEHSVGTFACPKGYTVSIQQAMYGRQSTKFCPRGRLSARTNCAAKKALAIAKSRCRGRQSCQVPARNSIFGDPCPGTFKYLQISYRCVQRPGQVRNRLKAVRRRYRSSKRQLMAQFRAKKIGLKAKIVTEKRRYKRCIGGMSCQGGQSRALKQALAQEQQRHKTALANAQRAKTSELAGVAGKRIVTKPETRTCENHVQSITCPAGYVIKLLSVFYGRKDAASCPHPQIRTIKCQARNAVVKVRAACDGKQSCKLQSSNSVFGDPCPGTYKYMLVRHSCQMTDAKLKAVRAAVDARYRSTVARLGKQHLAKVKSFTAQLNLATARHKACVIKRRRARSFTRQLQLNTESLRRRLVWITAALKRRRLRARRREAQCAKEKKLQNEIVRRIGKRDPEAKETAYKAATNATKSGKKTPEKGRDETQEDCEKKQKTPEKGTEKEQETETDLKKEQKTPEKKQTRNPTTQTSSKETRCNPKTQTGYPKT</sequence>
<keyword evidence="4" id="KW-0175">Coiled coil</keyword>
<dbReference type="SMART" id="SM00607">
    <property type="entry name" value="FTP"/>
    <property type="match status" value="1"/>
</dbReference>
<name>A0A1I8HM56_9PLAT</name>
<dbReference type="PANTHER" id="PTHR46780">
    <property type="entry name" value="PROTEIN EVA-1"/>
    <property type="match status" value="1"/>
</dbReference>
<evidence type="ECO:0000256" key="4">
    <source>
        <dbReference type="SAM" id="Coils"/>
    </source>
</evidence>
<evidence type="ECO:0000259" key="7">
    <source>
        <dbReference type="PROSITE" id="PS50228"/>
    </source>
</evidence>
<evidence type="ECO:0000256" key="2">
    <source>
        <dbReference type="ARBA" id="ARBA00022837"/>
    </source>
</evidence>
<feature type="chain" id="PRO_5009845771" evidence="6">
    <location>
        <begin position="27"/>
        <end position="696"/>
    </location>
</feature>
<dbReference type="WBParaSite" id="maker-uti_cns_0006933-snap-gene-0.4-mRNA-1">
    <property type="protein sequence ID" value="maker-uti_cns_0006933-snap-gene-0.4-mRNA-1"/>
    <property type="gene ID" value="maker-uti_cns_0006933-snap-gene-0.4"/>
</dbReference>